<keyword evidence="4" id="KW-1185">Reference proteome</keyword>
<dbReference type="STRING" id="305507.SAMN04489724_0040"/>
<feature type="transmembrane region" description="Helical" evidence="1">
    <location>
        <begin position="559"/>
        <end position="580"/>
    </location>
</feature>
<dbReference type="SUPFAM" id="SSF55486">
    <property type="entry name" value="Metalloproteases ('zincins'), catalytic domain"/>
    <property type="match status" value="1"/>
</dbReference>
<feature type="transmembrane region" description="Helical" evidence="1">
    <location>
        <begin position="317"/>
        <end position="337"/>
    </location>
</feature>
<dbReference type="AlphaFoldDB" id="A0A1I7E4G1"/>
<sequence>MLYEFFIFEFKYRLKRPETYFFFLLLFLFSVVGTEFVFQGIDLGLVKKNSPLVIAKTMGAITGLSMIIASMIMGVPVLRDFQYDVTSLIYVNPISKKEYLVGRFLGSFLVLLFIFSGILWGMMIGEFMPWNDPTEFLPFRYINYLQPFLWVVLPTLFFGACVFFATGALSKNLMVVYTQGVVIFVLFMITKGITNETLQALLDPFSLTTLTKASKEWTVADRNSLLIPVSGIMLLNKLFWTGIGIWVLTGAYIKFKLMVVNEKAFYKKQIHKVKSLPHTFSKRLPAVSPVFHLNAQIRQLLLNTWFHGVSILKLKSFWAIILCCFIIILVNSVSLGTSYGVDSYPTTYLIIEELREMSIYFFMIILVFYSGEIMWKERDVKLDLIHDATPISSMVNVGSRFLALLLIYAIVMLSLTAAGMLFQTLNGFHNYELKVYFFGFFLELFPFLALYTFAAMFFQALTGNKFMGMLATIAFAIINVGIGVFGLEHALLNFGGHALSTYSDMNGYGHFLPAYLWVKLYWVLFGVLLLIFAGMLMVKGNETGLGKRWISGLKQTGKPLAVFGLGCFILFLSVGGYIFYNTNVLNEFWTKGEQISFRAEYEKSLKQFEFIPQPKIIDVKLTIDLFPSKRAYEVAGYYLVTNTSQEPIHEVHVQKLIESNVELTDVAFDRSMKINNSYSDYHYAIYELSESLAPGDTLRMNFRQTLNPKGFEADNSVSDVVYNGTFFDNAELPSFGYQKKYELQDEDDRANFGLATRFHKAKRNDARELVNARGGSDSDGTNLEVIISTEAPQTALTSGDLVATWNKEDRNYFHYKTNQPIIHFYPFVSAHYEVMRDSTIPSGNTVEEVVDLEIYYHKGHEYNLSRMMESMKMSLDYFSRYFSPYQYRQLRIVEFPRYRTFAQSLPGIIPFSEAIGFILDIDDEKDVDMAFYVTAHEVAHQWWGLQLEAANVQGQHMILEALAQYSAMMVLREKYADEKVQQFLKLQLEDYTEATIKSSIEELPLALVENEEHIYYNKGALAMYEFQRQIGEKNVNLALQNFLNDWHSFDNLKKPSRYATTLDLIQYFREVTPDSKQHIISDLFEQVNTIGQDPG</sequence>
<dbReference type="InterPro" id="IPR014782">
    <property type="entry name" value="Peptidase_M1_dom"/>
</dbReference>
<dbReference type="Gene3D" id="1.10.390.10">
    <property type="entry name" value="Neutral Protease Domain 2"/>
    <property type="match status" value="1"/>
</dbReference>
<feature type="transmembrane region" description="Helical" evidence="1">
    <location>
        <begin position="514"/>
        <end position="538"/>
    </location>
</feature>
<dbReference type="EMBL" id="FPBF01000010">
    <property type="protein sequence ID" value="SFU18816.1"/>
    <property type="molecule type" value="Genomic_DNA"/>
</dbReference>
<proteinExistence type="predicted"/>
<dbReference type="GO" id="GO:0008237">
    <property type="term" value="F:metallopeptidase activity"/>
    <property type="evidence" value="ECO:0007669"/>
    <property type="project" value="InterPro"/>
</dbReference>
<dbReference type="InterPro" id="IPR027268">
    <property type="entry name" value="Peptidase_M4/M1_CTD_sf"/>
</dbReference>
<evidence type="ECO:0000313" key="3">
    <source>
        <dbReference type="EMBL" id="SFU18816.1"/>
    </source>
</evidence>
<evidence type="ECO:0000256" key="1">
    <source>
        <dbReference type="SAM" id="Phobius"/>
    </source>
</evidence>
<feature type="domain" description="Peptidase M1 membrane alanine aminopeptidase" evidence="2">
    <location>
        <begin position="868"/>
        <end position="1053"/>
    </location>
</feature>
<feature type="transmembrane region" description="Helical" evidence="1">
    <location>
        <begin position="99"/>
        <end position="124"/>
    </location>
</feature>
<keyword evidence="1" id="KW-0472">Membrane</keyword>
<dbReference type="Proteomes" id="UP000199673">
    <property type="component" value="Unassembled WGS sequence"/>
</dbReference>
<accession>A0A1I7E4G1</accession>
<gene>
    <name evidence="3" type="ORF">SAMN04489724_0040</name>
</gene>
<name>A0A1I7E4G1_9BACT</name>
<keyword evidence="1" id="KW-0812">Transmembrane</keyword>
<organism evidence="3 4">
    <name type="scientific">Algoriphagus locisalis</name>
    <dbReference type="NCBI Taxonomy" id="305507"/>
    <lineage>
        <taxon>Bacteria</taxon>
        <taxon>Pseudomonadati</taxon>
        <taxon>Bacteroidota</taxon>
        <taxon>Cytophagia</taxon>
        <taxon>Cytophagales</taxon>
        <taxon>Cyclobacteriaceae</taxon>
        <taxon>Algoriphagus</taxon>
    </lineage>
</organism>
<evidence type="ECO:0000259" key="2">
    <source>
        <dbReference type="Pfam" id="PF01433"/>
    </source>
</evidence>
<keyword evidence="1" id="KW-1133">Transmembrane helix</keyword>
<reference evidence="4" key="1">
    <citation type="submission" date="2016-10" db="EMBL/GenBank/DDBJ databases">
        <authorList>
            <person name="Varghese N."/>
            <person name="Submissions S."/>
        </authorList>
    </citation>
    <scope>NUCLEOTIDE SEQUENCE [LARGE SCALE GENOMIC DNA]</scope>
    <source>
        <strain evidence="4">DSM 23445</strain>
    </source>
</reference>
<feature type="transmembrane region" description="Helical" evidence="1">
    <location>
        <begin position="470"/>
        <end position="494"/>
    </location>
</feature>
<feature type="transmembrane region" description="Helical" evidence="1">
    <location>
        <begin position="144"/>
        <end position="166"/>
    </location>
</feature>
<feature type="transmembrane region" description="Helical" evidence="1">
    <location>
        <begin position="401"/>
        <end position="423"/>
    </location>
</feature>
<feature type="transmembrane region" description="Helical" evidence="1">
    <location>
        <begin position="173"/>
        <end position="193"/>
    </location>
</feature>
<evidence type="ECO:0000313" key="4">
    <source>
        <dbReference type="Proteomes" id="UP000199673"/>
    </source>
</evidence>
<protein>
    <submittedName>
        <fullName evidence="3">Peptidase family M1</fullName>
    </submittedName>
</protein>
<dbReference type="OrthoDB" id="100605at2"/>
<feature type="transmembrane region" description="Helical" evidence="1">
    <location>
        <begin position="53"/>
        <end position="78"/>
    </location>
</feature>
<feature type="transmembrane region" description="Helical" evidence="1">
    <location>
        <begin position="20"/>
        <end position="41"/>
    </location>
</feature>
<dbReference type="RefSeq" id="WP_091698035.1">
    <property type="nucleotide sequence ID" value="NZ_FPBF01000010.1"/>
</dbReference>
<feature type="transmembrane region" description="Helical" evidence="1">
    <location>
        <begin position="435"/>
        <end position="458"/>
    </location>
</feature>
<dbReference type="Pfam" id="PF01433">
    <property type="entry name" value="Peptidase_M1"/>
    <property type="match status" value="1"/>
</dbReference>
<dbReference type="GO" id="GO:0008270">
    <property type="term" value="F:zinc ion binding"/>
    <property type="evidence" value="ECO:0007669"/>
    <property type="project" value="InterPro"/>
</dbReference>
<feature type="transmembrane region" description="Helical" evidence="1">
    <location>
        <begin position="357"/>
        <end position="375"/>
    </location>
</feature>